<protein>
    <submittedName>
        <fullName evidence="12">Uncharacterized protein</fullName>
    </submittedName>
</protein>
<dbReference type="Pfam" id="PF07406">
    <property type="entry name" value="NICE-3"/>
    <property type="match status" value="1"/>
</dbReference>
<evidence type="ECO:0000313" key="13">
    <source>
        <dbReference type="Proteomes" id="UP001152622"/>
    </source>
</evidence>
<keyword evidence="9 11" id="KW-0472">Membrane</keyword>
<evidence type="ECO:0000256" key="2">
    <source>
        <dbReference type="ARBA" id="ARBA00004167"/>
    </source>
</evidence>
<keyword evidence="7" id="KW-0333">Golgi apparatus</keyword>
<evidence type="ECO:0000256" key="11">
    <source>
        <dbReference type="SAM" id="Phobius"/>
    </source>
</evidence>
<name>A0A9Q1FHX4_SYNKA</name>
<dbReference type="GO" id="GO:0005739">
    <property type="term" value="C:mitochondrion"/>
    <property type="evidence" value="ECO:0007669"/>
    <property type="project" value="UniProtKB-SubCell"/>
</dbReference>
<dbReference type="GO" id="GO:0006909">
    <property type="term" value="P:phagocytosis"/>
    <property type="evidence" value="ECO:0007669"/>
    <property type="project" value="TreeGrafter"/>
</dbReference>
<accession>A0A9Q1FHX4</accession>
<dbReference type="EMBL" id="JAINUF010000005">
    <property type="protein sequence ID" value="KAJ8359022.1"/>
    <property type="molecule type" value="Genomic_DNA"/>
</dbReference>
<organism evidence="12 13">
    <name type="scientific">Synaphobranchus kaupii</name>
    <name type="common">Kaup's arrowtooth eel</name>
    <dbReference type="NCBI Taxonomy" id="118154"/>
    <lineage>
        <taxon>Eukaryota</taxon>
        <taxon>Metazoa</taxon>
        <taxon>Chordata</taxon>
        <taxon>Craniata</taxon>
        <taxon>Vertebrata</taxon>
        <taxon>Euteleostomi</taxon>
        <taxon>Actinopterygii</taxon>
        <taxon>Neopterygii</taxon>
        <taxon>Teleostei</taxon>
        <taxon>Anguilliformes</taxon>
        <taxon>Synaphobranchidae</taxon>
        <taxon>Synaphobranchus</taxon>
    </lineage>
</organism>
<evidence type="ECO:0000256" key="9">
    <source>
        <dbReference type="ARBA" id="ARBA00023136"/>
    </source>
</evidence>
<evidence type="ECO:0000313" key="12">
    <source>
        <dbReference type="EMBL" id="KAJ8359022.1"/>
    </source>
</evidence>
<dbReference type="OrthoDB" id="5960253at2759"/>
<reference evidence="12" key="1">
    <citation type="journal article" date="2023" name="Science">
        <title>Genome structures resolve the early diversification of teleost fishes.</title>
        <authorList>
            <person name="Parey E."/>
            <person name="Louis A."/>
            <person name="Montfort J."/>
            <person name="Bouchez O."/>
            <person name="Roques C."/>
            <person name="Iampietro C."/>
            <person name="Lluch J."/>
            <person name="Castinel A."/>
            <person name="Donnadieu C."/>
            <person name="Desvignes T."/>
            <person name="Floi Bucao C."/>
            <person name="Jouanno E."/>
            <person name="Wen M."/>
            <person name="Mejri S."/>
            <person name="Dirks R."/>
            <person name="Jansen H."/>
            <person name="Henkel C."/>
            <person name="Chen W.J."/>
            <person name="Zahm M."/>
            <person name="Cabau C."/>
            <person name="Klopp C."/>
            <person name="Thompson A.W."/>
            <person name="Robinson-Rechavi M."/>
            <person name="Braasch I."/>
            <person name="Lecointre G."/>
            <person name="Bobe J."/>
            <person name="Postlethwait J.H."/>
            <person name="Berthelot C."/>
            <person name="Roest Crollius H."/>
            <person name="Guiguen Y."/>
        </authorList>
    </citation>
    <scope>NUCLEOTIDE SEQUENCE</scope>
    <source>
        <strain evidence="12">WJC10195</strain>
    </source>
</reference>
<evidence type="ECO:0000256" key="8">
    <source>
        <dbReference type="ARBA" id="ARBA00023128"/>
    </source>
</evidence>
<evidence type="ECO:0000256" key="4">
    <source>
        <dbReference type="ARBA" id="ARBA00004555"/>
    </source>
</evidence>
<evidence type="ECO:0000256" key="6">
    <source>
        <dbReference type="ARBA" id="ARBA00022989"/>
    </source>
</evidence>
<evidence type="ECO:0000256" key="7">
    <source>
        <dbReference type="ARBA" id="ARBA00023034"/>
    </source>
</evidence>
<feature type="transmembrane region" description="Helical" evidence="11">
    <location>
        <begin position="23"/>
        <end position="40"/>
    </location>
</feature>
<evidence type="ECO:0000256" key="5">
    <source>
        <dbReference type="ARBA" id="ARBA00022692"/>
    </source>
</evidence>
<dbReference type="Proteomes" id="UP001152622">
    <property type="component" value="Chromosome 5"/>
</dbReference>
<dbReference type="GO" id="GO:0016020">
    <property type="term" value="C:membrane"/>
    <property type="evidence" value="ECO:0007669"/>
    <property type="project" value="UniProtKB-SubCell"/>
</dbReference>
<dbReference type="PANTHER" id="PTHR21425:SF2">
    <property type="entry name" value="PROTEIN C1ORF43"/>
    <property type="match status" value="1"/>
</dbReference>
<keyword evidence="13" id="KW-1185">Reference proteome</keyword>
<evidence type="ECO:0000256" key="10">
    <source>
        <dbReference type="SAM" id="MobiDB-lite"/>
    </source>
</evidence>
<evidence type="ECO:0000256" key="3">
    <source>
        <dbReference type="ARBA" id="ARBA00004173"/>
    </source>
</evidence>
<keyword evidence="5 11" id="KW-0812">Transmembrane</keyword>
<proteinExistence type="predicted"/>
<keyword evidence="8" id="KW-0496">Mitochondrion</keyword>
<dbReference type="AlphaFoldDB" id="A0A9Q1FHX4"/>
<comment type="subcellular location">
    <subcellularLocation>
        <location evidence="4">Golgi apparatus</location>
    </subcellularLocation>
    <subcellularLocation>
        <location evidence="2">Membrane</location>
        <topology evidence="2">Single-pass membrane protein</topology>
    </subcellularLocation>
    <subcellularLocation>
        <location evidence="3">Mitochondrion</location>
    </subcellularLocation>
</comment>
<feature type="region of interest" description="Disordered" evidence="10">
    <location>
        <begin position="51"/>
        <end position="90"/>
    </location>
</feature>
<comment type="caution">
    <text evidence="12">The sequence shown here is derived from an EMBL/GenBank/DDBJ whole genome shotgun (WGS) entry which is preliminary data.</text>
</comment>
<gene>
    <name evidence="12" type="ORF">SKAU_G00155470</name>
</gene>
<evidence type="ECO:0000256" key="1">
    <source>
        <dbReference type="ARBA" id="ARBA00002620"/>
    </source>
</evidence>
<keyword evidence="6 11" id="KW-1133">Transmembrane helix</keyword>
<dbReference type="PANTHER" id="PTHR21425">
    <property type="entry name" value="NICE-3"/>
    <property type="match status" value="1"/>
</dbReference>
<dbReference type="GO" id="GO:0005794">
    <property type="term" value="C:Golgi apparatus"/>
    <property type="evidence" value="ECO:0007669"/>
    <property type="project" value="UniProtKB-SubCell"/>
</dbReference>
<comment type="function">
    <text evidence="1">General regulator of phagocytosis. Required to uptake Gram negative bacterium by macrophages.</text>
</comment>
<sequence length="90" mass="10127">MGATKLTFWKIQNPNDLSTEICYLYRYLTVFVLLFIFVKRQTMRFAIRSRKGPHGPIGHNAPKPHVGGVAQCTEDGGTGRDDTTVWETLG</sequence>
<dbReference type="InterPro" id="IPR010876">
    <property type="entry name" value="C1orf43"/>
</dbReference>